<dbReference type="PANTHER" id="PTHR16046:SF11">
    <property type="entry name" value="PROTEIN FAM178B"/>
    <property type="match status" value="1"/>
</dbReference>
<evidence type="ECO:0000313" key="4">
    <source>
        <dbReference type="EMBL" id="NXH72025.1"/>
    </source>
</evidence>
<feature type="compositionally biased region" description="Basic residues" evidence="2">
    <location>
        <begin position="69"/>
        <end position="83"/>
    </location>
</feature>
<feature type="non-terminal residue" evidence="4">
    <location>
        <position position="1"/>
    </location>
</feature>
<feature type="region of interest" description="Disordered" evidence="2">
    <location>
        <begin position="41"/>
        <end position="133"/>
    </location>
</feature>
<dbReference type="OrthoDB" id="6158547at2759"/>
<feature type="region of interest" description="Disordered" evidence="2">
    <location>
        <begin position="472"/>
        <end position="532"/>
    </location>
</feature>
<dbReference type="InterPro" id="IPR044276">
    <property type="entry name" value="CANIN_dom"/>
</dbReference>
<keyword evidence="5" id="KW-1185">Reference proteome</keyword>
<evidence type="ECO:0000256" key="1">
    <source>
        <dbReference type="ARBA" id="ARBA00010311"/>
    </source>
</evidence>
<reference evidence="4 5" key="1">
    <citation type="submission" date="2019-09" db="EMBL/GenBank/DDBJ databases">
        <title>Bird 10,000 Genomes (B10K) Project - Family phase.</title>
        <authorList>
            <person name="Zhang G."/>
        </authorList>
    </citation>
    <scope>NUCLEOTIDE SEQUENCE [LARGE SCALE GENOMIC DNA]</scope>
    <source>
        <strain evidence="4">B10K-DU-001-32</strain>
        <tissue evidence="4">Muscle</tissue>
    </source>
</reference>
<name>A0A7K9MBF2_OCETE</name>
<feature type="domain" description="Coiled-coil SMC6 And NSE5 INteracting (CANIN)" evidence="3">
    <location>
        <begin position="186"/>
        <end position="472"/>
    </location>
</feature>
<evidence type="ECO:0000256" key="2">
    <source>
        <dbReference type="SAM" id="MobiDB-lite"/>
    </source>
</evidence>
<accession>A0A7K9MBF2</accession>
<feature type="compositionally biased region" description="Low complexity" evidence="2">
    <location>
        <begin position="515"/>
        <end position="524"/>
    </location>
</feature>
<sequence length="532" mass="57311">LRWYQIPLSSARIPRSGLFSYGFQAGLQRYQQLRAHKHLRVGRPVAPPPPGLLEPWPPVPLPAGSPPRASHHPRGAGRARGPRRPKESPGTRKRVSKGRQPPGPAQPHASRQDVASRGSPLSQAALDSSRHVPVLPEAAAGSLRVSPIRSDEDNLIPLKDMLLAGDKPPSPADHQQVACPWPDPLANSLDSLVREKREQSQAATLQAGLARVHVDDTSPWESPDEDSQLPEEHRDTLARFTVKPRFIPAIHPGEPVFCARPVPAPTLDTCGLEPQSDLEAFFLRNLPACQAAFVRDGGLSLLYRCVPTCPLPVLRWLFQLMTFCPDTTNASQALWEIWLSTGGEPWCPTVQEISQAFARLGADLSPLRRRRLLPPELCPADRRSPDPSCCPSQASSNATSTLALVTQLGDICKFLALCVFPQPCRYADGARLALVTLLSFLGLDRALRCQPLPELQHLLHCLLEGIRDWQEQGASPAPEPSCHGPAAEGATGHRATRRGTRRAAGVGPALGAGAAGYPATPGARRGPGGAGG</sequence>
<dbReference type="Proteomes" id="UP000527232">
    <property type="component" value="Unassembled WGS sequence"/>
</dbReference>
<organism evidence="4 5">
    <name type="scientific">Oceanodroma tethys</name>
    <name type="common">Wedge-rumped storm-petrel</name>
    <name type="synonym">Hydrobates tethys</name>
    <dbReference type="NCBI Taxonomy" id="79633"/>
    <lineage>
        <taxon>Eukaryota</taxon>
        <taxon>Metazoa</taxon>
        <taxon>Chordata</taxon>
        <taxon>Craniata</taxon>
        <taxon>Vertebrata</taxon>
        <taxon>Euteleostomi</taxon>
        <taxon>Archelosauria</taxon>
        <taxon>Archosauria</taxon>
        <taxon>Dinosauria</taxon>
        <taxon>Saurischia</taxon>
        <taxon>Theropoda</taxon>
        <taxon>Coelurosauria</taxon>
        <taxon>Aves</taxon>
        <taxon>Neognathae</taxon>
        <taxon>Neoaves</taxon>
        <taxon>Aequornithes</taxon>
        <taxon>Procellariiformes</taxon>
        <taxon>Hydrobatidae</taxon>
        <taxon>Oceanodroma</taxon>
    </lineage>
</organism>
<comment type="similarity">
    <text evidence="1">Belongs to the FAM178 family.</text>
</comment>
<comment type="caution">
    <text evidence="4">The sequence shown here is derived from an EMBL/GenBank/DDBJ whole genome shotgun (WGS) entry which is preliminary data.</text>
</comment>
<proteinExistence type="inferred from homology"/>
<dbReference type="EMBL" id="VWZR01009029">
    <property type="protein sequence ID" value="NXH72025.1"/>
    <property type="molecule type" value="Genomic_DNA"/>
</dbReference>
<feature type="region of interest" description="Disordered" evidence="2">
    <location>
        <begin position="198"/>
        <end position="232"/>
    </location>
</feature>
<protein>
    <submittedName>
        <fullName evidence="4">F178B protein</fullName>
    </submittedName>
</protein>
<dbReference type="AlphaFoldDB" id="A0A7K9MBF2"/>
<evidence type="ECO:0000313" key="5">
    <source>
        <dbReference type="Proteomes" id="UP000527232"/>
    </source>
</evidence>
<gene>
    <name evidence="4" type="primary">Fam178b</name>
    <name evidence="4" type="ORF">HYDTET_R04088</name>
</gene>
<feature type="compositionally biased region" description="Pro residues" evidence="2">
    <location>
        <begin position="45"/>
        <end position="65"/>
    </location>
</feature>
<dbReference type="InterPro" id="IPR026161">
    <property type="entry name" value="FAM178"/>
</dbReference>
<feature type="non-terminal residue" evidence="4">
    <location>
        <position position="532"/>
    </location>
</feature>
<evidence type="ECO:0000259" key="3">
    <source>
        <dbReference type="Pfam" id="PF14816"/>
    </source>
</evidence>
<dbReference type="PANTHER" id="PTHR16046">
    <property type="entry name" value="SMC5-SMC6 COMPLEX LOCALIZATION FACTOR 2"/>
    <property type="match status" value="1"/>
</dbReference>
<dbReference type="Pfam" id="PF14816">
    <property type="entry name" value="CANIN"/>
    <property type="match status" value="1"/>
</dbReference>